<organism evidence="16 17">
    <name type="scientific">Orchesella dallaii</name>
    <dbReference type="NCBI Taxonomy" id="48710"/>
    <lineage>
        <taxon>Eukaryota</taxon>
        <taxon>Metazoa</taxon>
        <taxon>Ecdysozoa</taxon>
        <taxon>Arthropoda</taxon>
        <taxon>Hexapoda</taxon>
        <taxon>Collembola</taxon>
        <taxon>Entomobryomorpha</taxon>
        <taxon>Entomobryoidea</taxon>
        <taxon>Orchesellidae</taxon>
        <taxon>Orchesellinae</taxon>
        <taxon>Orchesella</taxon>
    </lineage>
</organism>
<keyword evidence="9" id="KW-0969">Cilium</keyword>
<keyword evidence="11" id="KW-0966">Cell projection</keyword>
<dbReference type="PANTHER" id="PTHR31543:SF0">
    <property type="entry name" value="DYNEIN REGULATORY COMPLEX SUBUNIT 4"/>
    <property type="match status" value="1"/>
</dbReference>
<evidence type="ECO:0000256" key="1">
    <source>
        <dbReference type="ARBA" id="ARBA00004230"/>
    </source>
</evidence>
<accession>A0ABP1QH03</accession>
<keyword evidence="5" id="KW-0963">Cytoplasm</keyword>
<evidence type="ECO:0000256" key="13">
    <source>
        <dbReference type="SAM" id="Coils"/>
    </source>
</evidence>
<feature type="compositionally biased region" description="Polar residues" evidence="14">
    <location>
        <begin position="483"/>
        <end position="494"/>
    </location>
</feature>
<evidence type="ECO:0000256" key="11">
    <source>
        <dbReference type="ARBA" id="ARBA00023273"/>
    </source>
</evidence>
<feature type="compositionally biased region" description="Polar residues" evidence="14">
    <location>
        <begin position="528"/>
        <end position="539"/>
    </location>
</feature>
<dbReference type="Pfam" id="PF13851">
    <property type="entry name" value="GAS"/>
    <property type="match status" value="1"/>
</dbReference>
<evidence type="ECO:0000313" key="16">
    <source>
        <dbReference type="EMBL" id="CAL8102964.1"/>
    </source>
</evidence>
<protein>
    <recommendedName>
        <fullName evidence="4">Dynein regulatory complex subunit 4</fullName>
    </recommendedName>
    <alternativeName>
        <fullName evidence="12">Growth arrest-specific protein 8</fullName>
    </alternativeName>
</protein>
<comment type="similarity">
    <text evidence="3">Belongs to the DRC4 family.</text>
</comment>
<feature type="compositionally biased region" description="Low complexity" evidence="14">
    <location>
        <begin position="495"/>
        <end position="508"/>
    </location>
</feature>
<comment type="caution">
    <text evidence="16">The sequence shown here is derived from an EMBL/GenBank/DDBJ whole genome shotgun (WGS) entry which is preliminary data.</text>
</comment>
<dbReference type="PANTHER" id="PTHR31543">
    <property type="entry name" value="DYNEIN REGULATORY COMPLEX SUBUNIT 4"/>
    <property type="match status" value="1"/>
</dbReference>
<dbReference type="InterPro" id="IPR039308">
    <property type="entry name" value="GAS8"/>
</dbReference>
<evidence type="ECO:0000256" key="7">
    <source>
        <dbReference type="ARBA" id="ARBA00022846"/>
    </source>
</evidence>
<keyword evidence="8 13" id="KW-0175">Coiled coil</keyword>
<gene>
    <name evidence="16" type="ORF">ODALV1_LOCUS11309</name>
</gene>
<evidence type="ECO:0000259" key="15">
    <source>
        <dbReference type="Pfam" id="PF13851"/>
    </source>
</evidence>
<name>A0ABP1QH03_9HEXA</name>
<feature type="coiled-coil region" evidence="13">
    <location>
        <begin position="298"/>
        <end position="349"/>
    </location>
</feature>
<keyword evidence="6" id="KW-0493">Microtubule</keyword>
<evidence type="ECO:0000256" key="3">
    <source>
        <dbReference type="ARBA" id="ARBA00009859"/>
    </source>
</evidence>
<evidence type="ECO:0000256" key="5">
    <source>
        <dbReference type="ARBA" id="ARBA00022490"/>
    </source>
</evidence>
<evidence type="ECO:0000256" key="4">
    <source>
        <dbReference type="ARBA" id="ARBA00021301"/>
    </source>
</evidence>
<feature type="domain" description="Growth arrest-specific protein 8" evidence="15">
    <location>
        <begin position="221"/>
        <end position="378"/>
    </location>
</feature>
<evidence type="ECO:0000256" key="8">
    <source>
        <dbReference type="ARBA" id="ARBA00023054"/>
    </source>
</evidence>
<dbReference type="InterPro" id="IPR025593">
    <property type="entry name" value="GAS8_dom"/>
</dbReference>
<feature type="region of interest" description="Disordered" evidence="14">
    <location>
        <begin position="470"/>
        <end position="539"/>
    </location>
</feature>
<evidence type="ECO:0000256" key="12">
    <source>
        <dbReference type="ARBA" id="ARBA00031568"/>
    </source>
</evidence>
<comment type="subcellular location">
    <subcellularLocation>
        <location evidence="1">Cell projection</location>
        <location evidence="1">Cilium</location>
        <location evidence="1">Flagellum</location>
    </subcellularLocation>
    <subcellularLocation>
        <location evidence="2">Cytoplasm</location>
        <location evidence="2">Cytoskeleton</location>
    </subcellularLocation>
</comment>
<dbReference type="Proteomes" id="UP001642540">
    <property type="component" value="Unassembled WGS sequence"/>
</dbReference>
<proteinExistence type="inferred from homology"/>
<sequence length="539" mass="63561">MGKKKGGGGGKKEKPVTDGLLPIDMSRKQLLGHVVRLQAELEKERDERNWYMLEREKIFQRWNLLMEQIAVEKAKVQSLKSHLEDGKKEKDEEDKLYNQKLRFLKQEQSRKLGQLRLLHLQQMAQVQDDAWLVHMVMKEALMDKKKEVRRAQMAFYQLLRGLYWQHAKQVSDLRNQFAREIRRLESCFDRRLFEKNEQEEEQHDKELSKMGTAKEDQIRFLTEDHAWQADQMKAFFQELLKISLEIVNQMKQEVKQQTISELMQRRDYDHFKHRYDVYVAPAMRWSALMDEWTITHQDDNLNELIATLKAREEELKKRKYSLRMLEAANEALNQRLTIAEKERDCVKTQFCRAIVDSQKTTSMKRFCQQLKKKAAARESELYEALGENIERKPWDDCDYYELMLEVRQRENHGLKYDLNEYAGEHKNTKSVFFDAFLKNEINLADVGFPVKGTGVKVSFREEDTLALEVDKNASKRHEKRKQSSNAQKKLQQGTSFSRSSTKMSSHMMHGGRDRDATASLNKRLASNVRLNSQQAGGES</sequence>
<evidence type="ECO:0000256" key="2">
    <source>
        <dbReference type="ARBA" id="ARBA00004245"/>
    </source>
</evidence>
<keyword evidence="17" id="KW-1185">Reference proteome</keyword>
<reference evidence="16 17" key="1">
    <citation type="submission" date="2024-08" db="EMBL/GenBank/DDBJ databases">
        <authorList>
            <person name="Cucini C."/>
            <person name="Frati F."/>
        </authorList>
    </citation>
    <scope>NUCLEOTIDE SEQUENCE [LARGE SCALE GENOMIC DNA]</scope>
</reference>
<dbReference type="EMBL" id="CAXLJM020000034">
    <property type="protein sequence ID" value="CAL8102964.1"/>
    <property type="molecule type" value="Genomic_DNA"/>
</dbReference>
<evidence type="ECO:0000256" key="9">
    <source>
        <dbReference type="ARBA" id="ARBA00023069"/>
    </source>
</evidence>
<evidence type="ECO:0000256" key="10">
    <source>
        <dbReference type="ARBA" id="ARBA00023212"/>
    </source>
</evidence>
<keyword evidence="10" id="KW-0206">Cytoskeleton</keyword>
<evidence type="ECO:0000313" key="17">
    <source>
        <dbReference type="Proteomes" id="UP001642540"/>
    </source>
</evidence>
<evidence type="ECO:0000256" key="14">
    <source>
        <dbReference type="SAM" id="MobiDB-lite"/>
    </source>
</evidence>
<keyword evidence="7" id="KW-0282">Flagellum</keyword>
<evidence type="ECO:0000256" key="6">
    <source>
        <dbReference type="ARBA" id="ARBA00022701"/>
    </source>
</evidence>